<organism evidence="1 2">
    <name type="scientific">Gracilinema caldarium (strain ATCC 51460 / DSM 7334 / H1)</name>
    <name type="common">Treponema caldarium</name>
    <dbReference type="NCBI Taxonomy" id="744872"/>
    <lineage>
        <taxon>Bacteria</taxon>
        <taxon>Pseudomonadati</taxon>
        <taxon>Spirochaetota</taxon>
        <taxon>Spirochaetia</taxon>
        <taxon>Spirochaetales</taxon>
        <taxon>Breznakiellaceae</taxon>
        <taxon>Gracilinema</taxon>
    </lineage>
</organism>
<dbReference type="AlphaFoldDB" id="F8F1U9"/>
<protein>
    <submittedName>
        <fullName evidence="1">Uncharacterized protein</fullName>
    </submittedName>
</protein>
<reference evidence="2" key="1">
    <citation type="journal article" date="2013" name="Stand. Genomic Sci.">
        <title>Genome sequence of the thermophilic fresh-water bacterium Spirochaeta caldaria type strain (H1(T)), reclassification of Spirochaeta caldaria, Spirochaeta stenostrepta, and Spirochaeta zuelzerae in the genus Treponema as Treponema caldaria comb. nov., Treponema stenostrepta comb. nov., and Treponema zuelzerae comb. nov., and emendation of the genus Treponema.</title>
        <authorList>
            <person name="Abt B."/>
            <person name="Goker M."/>
            <person name="Scheuner C."/>
            <person name="Han C."/>
            <person name="Lu M."/>
            <person name="Misra M."/>
            <person name="Lapidus A."/>
            <person name="Nolan M."/>
            <person name="Lucas S."/>
            <person name="Hammon N."/>
            <person name="Deshpande S."/>
            <person name="Cheng J.F."/>
            <person name="Tapia R."/>
            <person name="Goodwin L.A."/>
            <person name="Pitluck S."/>
            <person name="Liolios K."/>
            <person name="Pagani I."/>
            <person name="Ivanova N."/>
            <person name="Mavromatis K."/>
            <person name="Mikhailova N."/>
            <person name="Huntemann M."/>
            <person name="Pati A."/>
            <person name="Chen A."/>
            <person name="Palaniappan K."/>
            <person name="Land M."/>
            <person name="Hauser L."/>
            <person name="Jeffries C.D."/>
            <person name="Rohde M."/>
            <person name="Spring S."/>
            <person name="Gronow S."/>
            <person name="Detter J.C."/>
            <person name="Bristow J."/>
            <person name="Eisen J.A."/>
            <person name="Markowitz V."/>
            <person name="Hugenholtz P."/>
            <person name="Kyrpides N.C."/>
            <person name="Woyke T."/>
            <person name="Klenk H.P."/>
        </authorList>
    </citation>
    <scope>NUCLEOTIDE SEQUENCE</scope>
    <source>
        <strain evidence="2">ATCC 51460 / DSM 7334 / H1</strain>
    </source>
</reference>
<evidence type="ECO:0000313" key="1">
    <source>
        <dbReference type="EMBL" id="AEJ19796.1"/>
    </source>
</evidence>
<proteinExistence type="predicted"/>
<dbReference type="Proteomes" id="UP000000503">
    <property type="component" value="Chromosome"/>
</dbReference>
<dbReference type="eggNOG" id="ENOG5033337">
    <property type="taxonomic scope" value="Bacteria"/>
</dbReference>
<accession>F8F1U9</accession>
<gene>
    <name evidence="1" type="ordered locus">Spica_1653</name>
</gene>
<name>F8F1U9_GRAC1</name>
<dbReference type="STRING" id="744872.Spica_1653"/>
<dbReference type="RefSeq" id="WP_013969105.1">
    <property type="nucleotide sequence ID" value="NC_015732.1"/>
</dbReference>
<dbReference type="EMBL" id="CP002868">
    <property type="protein sequence ID" value="AEJ19796.1"/>
    <property type="molecule type" value="Genomic_DNA"/>
</dbReference>
<dbReference type="HOGENOM" id="CLU_1269992_0_0_12"/>
<evidence type="ECO:0000313" key="2">
    <source>
        <dbReference type="Proteomes" id="UP000000503"/>
    </source>
</evidence>
<keyword evidence="2" id="KW-1185">Reference proteome</keyword>
<dbReference type="OrthoDB" id="368396at2"/>
<dbReference type="KEGG" id="scd:Spica_1653"/>
<sequence>MNWYILPLTLLALYAVFTYFRGMKKNKWVSGFIASETEAILKPKNTEYVNIGGAIGYNFTYTLQEPFTTAKGTFALIPRQSAFYMPVVLILGGKDRYYLTIFTSKKLIGEGHIIEARYFNKISKTITGIEKLKQDRIQKGKRTFVLLWDVPKLEEKLHRVLDEAEEYQLLKHFCVYRDNSNFYIFMEPKRHGIEALLGSVYKNVSLFWEK</sequence>